<keyword evidence="1" id="KW-0614">Plasmid</keyword>
<protein>
    <submittedName>
        <fullName evidence="1">Uncharacterized protein</fullName>
    </submittedName>
</protein>
<sequence length="65" mass="7413">MGDVHDPVCPDLLQYVNRNTQQNCLRQRNGIDVFRQSSIVKIKRFMFIGEGTPDLQEGGLCSLIF</sequence>
<gene>
    <name evidence="1" type="ORF">D0368_00395</name>
</gene>
<evidence type="ECO:0000313" key="1">
    <source>
        <dbReference type="EMBL" id="AYU69144.1"/>
    </source>
</evidence>
<accession>A0A3G4RTV4</accession>
<dbReference type="EMBL" id="MH847432">
    <property type="protein sequence ID" value="AYU69144.1"/>
    <property type="molecule type" value="Genomic_DNA"/>
</dbReference>
<proteinExistence type="predicted"/>
<reference evidence="1" key="1">
    <citation type="journal article" date="2018" name="Vet. Microbiol.">
        <title>Characterization of plasmids harboring blaCTX-M genes in Escherichia coli from French pigs.</title>
        <authorList>
            <person name="Lucas P."/>
            <person name="Jouy E."/>
            <person name="Le Devendec L."/>
            <person name="de Boisseson C."/>
            <person name="Perrin-Guyomard A."/>
            <person name="Jove T."/>
            <person name="Blanchard Y."/>
            <person name="Touzain F."/>
            <person name="Kempf I."/>
        </authorList>
    </citation>
    <scope>NUCLEOTIDE SEQUENCE</scope>
    <source>
        <strain evidence="1">12-034</strain>
        <plasmid evidence="1">p12-034</plasmid>
    </source>
</reference>
<dbReference type="AlphaFoldDB" id="A0A3G4RTV4"/>
<geneLocation type="plasmid" evidence="1">
    <name>p12-034</name>
</geneLocation>
<organism evidence="1">
    <name type="scientific">Escherichia coli</name>
    <dbReference type="NCBI Taxonomy" id="562"/>
    <lineage>
        <taxon>Bacteria</taxon>
        <taxon>Pseudomonadati</taxon>
        <taxon>Pseudomonadota</taxon>
        <taxon>Gammaproteobacteria</taxon>
        <taxon>Enterobacterales</taxon>
        <taxon>Enterobacteriaceae</taxon>
        <taxon>Escherichia</taxon>
    </lineage>
</organism>
<name>A0A3G4RTV4_ECOLX</name>